<accession>A0A5C1E936</accession>
<dbReference type="EMBL" id="CP022579">
    <property type="protein sequence ID" value="QEL64758.1"/>
    <property type="molecule type" value="Genomic_DNA"/>
</dbReference>
<dbReference type="Proteomes" id="UP000323671">
    <property type="component" value="Chromosome"/>
</dbReference>
<evidence type="ECO:0000313" key="1">
    <source>
        <dbReference type="EMBL" id="QEL64758.1"/>
    </source>
</evidence>
<reference evidence="1 2" key="1">
    <citation type="submission" date="2017-07" db="EMBL/GenBank/DDBJ databases">
        <title>Complete genome sequence of Oryzomicrobium terrae TPP412.</title>
        <authorList>
            <person name="Chiu L.-W."/>
            <person name="Lo K.-J."/>
            <person name="Tsai Y.-M."/>
            <person name="Lin S.-S."/>
            <person name="Kuo C.-H."/>
            <person name="Liu C.-T."/>
        </authorList>
    </citation>
    <scope>NUCLEOTIDE SEQUENCE [LARGE SCALE GENOMIC DNA]</scope>
    <source>
        <strain evidence="1 2">TPP412</strain>
    </source>
</reference>
<gene>
    <name evidence="1" type="ORF">OTERR_12820</name>
</gene>
<dbReference type="RefSeq" id="WP_223116009.1">
    <property type="nucleotide sequence ID" value="NZ_CP022579.1"/>
</dbReference>
<name>A0A5C1E936_9RHOO</name>
<protein>
    <submittedName>
        <fullName evidence="1">Uncharacterized protein</fullName>
    </submittedName>
</protein>
<evidence type="ECO:0000313" key="2">
    <source>
        <dbReference type="Proteomes" id="UP000323671"/>
    </source>
</evidence>
<dbReference type="AlphaFoldDB" id="A0A5C1E936"/>
<keyword evidence="2" id="KW-1185">Reference proteome</keyword>
<sequence>MTTKKSTTLLVFEAVQDLHAMEQVVTRETLAEHTGLKLTVIDDRIAILVDDGAVLRVQRGVFVPAPEHPPARPISKTILPGGAVKIEIGDDVLTLTPRESRMLGELTAGAGQQYAAVEAGHQAAVVNAELALKVKQLQRRLVLLEGGGPPEQLGLLDVTQGAPGGAN</sequence>
<dbReference type="KEGG" id="otr:OTERR_12820"/>
<organism evidence="1 2">
    <name type="scientific">Oryzomicrobium terrae</name>
    <dbReference type="NCBI Taxonomy" id="1735038"/>
    <lineage>
        <taxon>Bacteria</taxon>
        <taxon>Pseudomonadati</taxon>
        <taxon>Pseudomonadota</taxon>
        <taxon>Betaproteobacteria</taxon>
        <taxon>Rhodocyclales</taxon>
        <taxon>Rhodocyclaceae</taxon>
        <taxon>Oryzomicrobium</taxon>
    </lineage>
</organism>
<proteinExistence type="predicted"/>